<dbReference type="EMBL" id="HBFW01018641">
    <property type="protein sequence ID" value="CAD8940873.1"/>
    <property type="molecule type" value="Transcribed_RNA"/>
</dbReference>
<dbReference type="Pfam" id="PF05699">
    <property type="entry name" value="Dimer_Tnp_hAT"/>
    <property type="match status" value="1"/>
</dbReference>
<proteinExistence type="predicted"/>
<dbReference type="GO" id="GO:0046983">
    <property type="term" value="F:protein dimerization activity"/>
    <property type="evidence" value="ECO:0007669"/>
    <property type="project" value="InterPro"/>
</dbReference>
<gene>
    <name evidence="2" type="ORF">CTEN0397_LOCUS11939</name>
</gene>
<sequence>MMNLAAAGADDSLEVKSSVHKTVRLVEEEHDPDKTLYEAVKTEVDAYLECYAGTAASDVEGLPFGAISWWGDKRADFPHVSEVARQFLCLPPSSEPSSSLFAVGDLMDHTKPIDPRGFIEQQMFIHRNYDRLKCDQHGILEDYIRLQKLKAV</sequence>
<dbReference type="InterPro" id="IPR008906">
    <property type="entry name" value="HATC_C_dom"/>
</dbReference>
<organism evidence="2">
    <name type="scientific">Cyclophora tenuis</name>
    <name type="common">Marine diatom</name>
    <dbReference type="NCBI Taxonomy" id="216820"/>
    <lineage>
        <taxon>Eukaryota</taxon>
        <taxon>Sar</taxon>
        <taxon>Stramenopiles</taxon>
        <taxon>Ochrophyta</taxon>
        <taxon>Bacillariophyta</taxon>
        <taxon>Fragilariophyceae</taxon>
        <taxon>Fragilariophycidae</taxon>
        <taxon>Cyclophorales</taxon>
        <taxon>Cyclophoraceae</taxon>
        <taxon>Cyclophora</taxon>
    </lineage>
</organism>
<reference evidence="2" key="1">
    <citation type="submission" date="2021-01" db="EMBL/GenBank/DDBJ databases">
        <authorList>
            <person name="Corre E."/>
            <person name="Pelletier E."/>
            <person name="Niang G."/>
            <person name="Scheremetjew M."/>
            <person name="Finn R."/>
            <person name="Kale V."/>
            <person name="Holt S."/>
            <person name="Cochrane G."/>
            <person name="Meng A."/>
            <person name="Brown T."/>
            <person name="Cohen L."/>
        </authorList>
    </citation>
    <scope>NUCLEOTIDE SEQUENCE</scope>
    <source>
        <strain evidence="2">ECT3854</strain>
    </source>
</reference>
<dbReference type="AlphaFoldDB" id="A0A7S1D8Y2"/>
<accession>A0A7S1D8Y2</accession>
<feature type="domain" description="HAT C-terminal dimerisation" evidence="1">
    <location>
        <begin position="62"/>
        <end position="128"/>
    </location>
</feature>
<evidence type="ECO:0000259" key="1">
    <source>
        <dbReference type="Pfam" id="PF05699"/>
    </source>
</evidence>
<name>A0A7S1D8Y2_CYCTE</name>
<protein>
    <recommendedName>
        <fullName evidence="1">HAT C-terminal dimerisation domain-containing protein</fullName>
    </recommendedName>
</protein>
<evidence type="ECO:0000313" key="2">
    <source>
        <dbReference type="EMBL" id="CAD8940873.1"/>
    </source>
</evidence>